<dbReference type="GO" id="GO:0006006">
    <property type="term" value="P:glucose metabolic process"/>
    <property type="evidence" value="ECO:0007669"/>
    <property type="project" value="UniProtKB-KW"/>
</dbReference>
<dbReference type="InterPro" id="IPR019405">
    <property type="entry name" value="Lactonase_7-beta_prop"/>
</dbReference>
<evidence type="ECO:0000313" key="4">
    <source>
        <dbReference type="Proteomes" id="UP000193420"/>
    </source>
</evidence>
<dbReference type="InterPro" id="IPR015943">
    <property type="entry name" value="WD40/YVTN_repeat-like_dom_sf"/>
</dbReference>
<dbReference type="Gene3D" id="2.130.10.10">
    <property type="entry name" value="YVTN repeat-like/Quinoprotein amine dehydrogenase"/>
    <property type="match status" value="1"/>
</dbReference>
<keyword evidence="2" id="KW-0313">Glucose metabolism</keyword>
<keyword evidence="2" id="KW-0119">Carbohydrate metabolism</keyword>
<sequence length="351" mass="39194">MKAALLIFFIGSYTEYPIPDFGGIGHGIYTVQLNTETGELTILHTMKARNPSYLVISDDNQFLYCVNEIDESENPKVGAYKINADYTLEFLNEQPIAGGYPCHIQTFGNNVLVACYATGNVIQFPLDVSGKLMKAKKEYQHKGSSINTARQEAPHAHQIAVHPNGRDVYVSDLGIDMIKAYHFLENRLVPNDVKDCKVTKGSGPRHVVFNAAGNLGYVNNELTGTVSVLQSKEGSFDELKVYSALPDDYSGVASGSAIRIHPNGQFLYVANRKLEAISIFRIDKDKLEPIDYQYTNGAELREFNITPDGKWLIACHQNSHDTVSYQIQEDGRLQERYRTKEILSPVCVVFD</sequence>
<gene>
    <name evidence="3" type="ORF">SAMN03080602_02960</name>
</gene>
<dbReference type="GO" id="GO:0017057">
    <property type="term" value="F:6-phosphogluconolactonase activity"/>
    <property type="evidence" value="ECO:0007669"/>
    <property type="project" value="TreeGrafter"/>
</dbReference>
<dbReference type="PANTHER" id="PTHR30344">
    <property type="entry name" value="6-PHOSPHOGLUCONOLACTONASE-RELATED"/>
    <property type="match status" value="1"/>
</dbReference>
<proteinExistence type="inferred from homology"/>
<dbReference type="SUPFAM" id="SSF51004">
    <property type="entry name" value="C-terminal (heme d1) domain of cytochrome cd1-nitrite reductase"/>
    <property type="match status" value="1"/>
</dbReference>
<name>A0A1X7KKF6_9FLAO</name>
<dbReference type="AlphaFoldDB" id="A0A1X7KKF6"/>
<protein>
    <submittedName>
        <fullName evidence="3">6-phosphogluconolactonase</fullName>
    </submittedName>
</protein>
<organism evidence="3 4">
    <name type="scientific">Arenibacter troitsensis</name>
    <dbReference type="NCBI Taxonomy" id="188872"/>
    <lineage>
        <taxon>Bacteria</taxon>
        <taxon>Pseudomonadati</taxon>
        <taxon>Bacteroidota</taxon>
        <taxon>Flavobacteriia</taxon>
        <taxon>Flavobacteriales</taxon>
        <taxon>Flavobacteriaceae</taxon>
        <taxon>Arenibacter</taxon>
    </lineage>
</organism>
<dbReference type="RefSeq" id="WP_085499714.1">
    <property type="nucleotide sequence ID" value="NZ_FXAO01000006.1"/>
</dbReference>
<accession>A0A1X7KKF6</accession>
<reference evidence="4" key="1">
    <citation type="submission" date="2017-04" db="EMBL/GenBank/DDBJ databases">
        <authorList>
            <person name="Varghese N."/>
            <person name="Submissions S."/>
        </authorList>
    </citation>
    <scope>NUCLEOTIDE SEQUENCE [LARGE SCALE GENOMIC DNA]</scope>
    <source>
        <strain evidence="4">DSM 19835</strain>
    </source>
</reference>
<dbReference type="PANTHER" id="PTHR30344:SF1">
    <property type="entry name" value="6-PHOSPHOGLUCONOLACTONASE"/>
    <property type="match status" value="1"/>
</dbReference>
<keyword evidence="4" id="KW-1185">Reference proteome</keyword>
<evidence type="ECO:0000313" key="3">
    <source>
        <dbReference type="EMBL" id="SMG41108.1"/>
    </source>
</evidence>
<evidence type="ECO:0000256" key="2">
    <source>
        <dbReference type="ARBA" id="ARBA00022526"/>
    </source>
</evidence>
<comment type="similarity">
    <text evidence="1">Belongs to the cycloisomerase 2 family.</text>
</comment>
<dbReference type="Pfam" id="PF10282">
    <property type="entry name" value="Lactonase"/>
    <property type="match status" value="1"/>
</dbReference>
<dbReference type="InterPro" id="IPR011048">
    <property type="entry name" value="Haem_d1_sf"/>
</dbReference>
<dbReference type="GO" id="GO:0005829">
    <property type="term" value="C:cytosol"/>
    <property type="evidence" value="ECO:0007669"/>
    <property type="project" value="TreeGrafter"/>
</dbReference>
<dbReference type="EMBL" id="FXAO01000006">
    <property type="protein sequence ID" value="SMG41108.1"/>
    <property type="molecule type" value="Genomic_DNA"/>
</dbReference>
<dbReference type="Proteomes" id="UP000193420">
    <property type="component" value="Unassembled WGS sequence"/>
</dbReference>
<dbReference type="InterPro" id="IPR050282">
    <property type="entry name" value="Cycloisomerase_2"/>
</dbReference>
<evidence type="ECO:0000256" key="1">
    <source>
        <dbReference type="ARBA" id="ARBA00005564"/>
    </source>
</evidence>
<dbReference type="OrthoDB" id="9790815at2"/>
<dbReference type="STRING" id="188872.SAMN03080602_02960"/>